<dbReference type="SUPFAM" id="SSF54534">
    <property type="entry name" value="FKBP-like"/>
    <property type="match status" value="2"/>
</dbReference>
<comment type="caution">
    <text evidence="8">The sequence shown here is derived from an EMBL/GenBank/DDBJ whole genome shotgun (WGS) entry which is preliminary data.</text>
</comment>
<dbReference type="InterPro" id="IPR000297">
    <property type="entry name" value="PPIase_PpiC"/>
</dbReference>
<evidence type="ECO:0000256" key="1">
    <source>
        <dbReference type="ARBA" id="ARBA00022729"/>
    </source>
</evidence>
<keyword evidence="2" id="KW-0677">Repeat</keyword>
<evidence type="ECO:0000256" key="2">
    <source>
        <dbReference type="ARBA" id="ARBA00022737"/>
    </source>
</evidence>
<dbReference type="InterPro" id="IPR023034">
    <property type="entry name" value="PPIase_SurA"/>
</dbReference>
<dbReference type="GO" id="GO:0030288">
    <property type="term" value="C:outer membrane-bounded periplasmic space"/>
    <property type="evidence" value="ECO:0007669"/>
    <property type="project" value="InterPro"/>
</dbReference>
<reference evidence="8" key="1">
    <citation type="journal article" date="2015" name="Nature">
        <title>Complex archaea that bridge the gap between prokaryotes and eukaryotes.</title>
        <authorList>
            <person name="Spang A."/>
            <person name="Saw J.H."/>
            <person name="Jorgensen S.L."/>
            <person name="Zaremba-Niedzwiedzka K."/>
            <person name="Martijn J."/>
            <person name="Lind A.E."/>
            <person name="van Eijk R."/>
            <person name="Schleper C."/>
            <person name="Guy L."/>
            <person name="Ettema T.J."/>
        </authorList>
    </citation>
    <scope>NUCLEOTIDE SEQUENCE</scope>
</reference>
<dbReference type="Gene3D" id="3.10.50.40">
    <property type="match status" value="2"/>
</dbReference>
<name>A0A0F9REE2_9ZZZZ</name>
<accession>A0A0F9REE2</accession>
<keyword evidence="4" id="KW-0697">Rotamase</keyword>
<dbReference type="GO" id="GO:0050821">
    <property type="term" value="P:protein stabilization"/>
    <property type="evidence" value="ECO:0007669"/>
    <property type="project" value="InterPro"/>
</dbReference>
<dbReference type="EMBL" id="LAZR01003693">
    <property type="protein sequence ID" value="KKN15638.1"/>
    <property type="molecule type" value="Genomic_DNA"/>
</dbReference>
<evidence type="ECO:0000256" key="6">
    <source>
        <dbReference type="ARBA" id="ARBA00023235"/>
    </source>
</evidence>
<dbReference type="InterPro" id="IPR050280">
    <property type="entry name" value="OMP_Chaperone_SurA"/>
</dbReference>
<dbReference type="SUPFAM" id="SSF109998">
    <property type="entry name" value="Triger factor/SurA peptide-binding domain-like"/>
    <property type="match status" value="1"/>
</dbReference>
<dbReference type="GO" id="GO:0043165">
    <property type="term" value="P:Gram-negative-bacterium-type cell outer membrane assembly"/>
    <property type="evidence" value="ECO:0007669"/>
    <property type="project" value="InterPro"/>
</dbReference>
<organism evidence="8">
    <name type="scientific">marine sediment metagenome</name>
    <dbReference type="NCBI Taxonomy" id="412755"/>
    <lineage>
        <taxon>unclassified sequences</taxon>
        <taxon>metagenomes</taxon>
        <taxon>ecological metagenomes</taxon>
    </lineage>
</organism>
<dbReference type="InterPro" id="IPR027304">
    <property type="entry name" value="Trigger_fact/SurA_dom_sf"/>
</dbReference>
<dbReference type="Pfam" id="PF09312">
    <property type="entry name" value="SurA_N"/>
    <property type="match status" value="1"/>
</dbReference>
<sequence>MTALCFFVEIFMIRILLLTFLMVNALTVNIAWAQPMDRIIAVVNNEVLLESELVEMEQTVRQQLHQRNAAMPPSDVLRKQVMERLIMQRVQLQKAESIGIRVGDDALNAALKQIAENNKLTLRQFRDVLAKDGYDFADFRDSIREEMIISRLRKSQVEDRVVVSDREVDTYIKTQAVQGGSETSYLLLHILINVPEAASPEQVQIAQDKLNKIQGLLDAGGDFSEIASGYSDGQNALEGGDLGWRKKGELPSLFADVVPDLKVGEVSKPLRSGSGYHLVMVKDKKSEETHLVKQTLASHILIKTNELTTDDDALKRLEQLRERILNGEDFAELARSHSDDTGSAIEGGSLGWTSPGAMVPEFEEKMNELPIGGVSEVFKSRFGWHLIKVDDRREENMAEEFNRNKARAAIRQRKIEEDLESWLRELRDEAYVEYRES</sequence>
<evidence type="ECO:0000313" key="8">
    <source>
        <dbReference type="EMBL" id="KKN15638.1"/>
    </source>
</evidence>
<dbReference type="InterPro" id="IPR023058">
    <property type="entry name" value="PPIase_PpiC_CS"/>
</dbReference>
<dbReference type="PROSITE" id="PS01096">
    <property type="entry name" value="PPIC_PPIASE_1"/>
    <property type="match status" value="1"/>
</dbReference>
<keyword evidence="3" id="KW-0574">Periplasm</keyword>
<dbReference type="Gene3D" id="1.10.4030.10">
    <property type="entry name" value="Porin chaperone SurA, peptide-binding domain"/>
    <property type="match status" value="1"/>
</dbReference>
<dbReference type="GO" id="GO:0006457">
    <property type="term" value="P:protein folding"/>
    <property type="evidence" value="ECO:0007669"/>
    <property type="project" value="InterPro"/>
</dbReference>
<evidence type="ECO:0000256" key="5">
    <source>
        <dbReference type="ARBA" id="ARBA00023186"/>
    </source>
</evidence>
<feature type="domain" description="PpiC" evidence="7">
    <location>
        <begin position="292"/>
        <end position="391"/>
    </location>
</feature>
<dbReference type="AlphaFoldDB" id="A0A0F9REE2"/>
<protein>
    <recommendedName>
        <fullName evidence="7">PpiC domain-containing protein</fullName>
    </recommendedName>
</protein>
<dbReference type="InterPro" id="IPR015391">
    <property type="entry name" value="SurA_N"/>
</dbReference>
<dbReference type="PANTHER" id="PTHR47637:SF1">
    <property type="entry name" value="CHAPERONE SURA"/>
    <property type="match status" value="1"/>
</dbReference>
<keyword evidence="6" id="KW-0413">Isomerase</keyword>
<keyword evidence="1" id="KW-0732">Signal</keyword>
<dbReference type="PANTHER" id="PTHR47637">
    <property type="entry name" value="CHAPERONE SURA"/>
    <property type="match status" value="1"/>
</dbReference>
<gene>
    <name evidence="8" type="ORF">LCGC14_0984040</name>
</gene>
<evidence type="ECO:0000259" key="7">
    <source>
        <dbReference type="PROSITE" id="PS50198"/>
    </source>
</evidence>
<feature type="domain" description="PpiC" evidence="7">
    <location>
        <begin position="182"/>
        <end position="283"/>
    </location>
</feature>
<dbReference type="Pfam" id="PF00639">
    <property type="entry name" value="Rotamase"/>
    <property type="match status" value="1"/>
</dbReference>
<evidence type="ECO:0000256" key="4">
    <source>
        <dbReference type="ARBA" id="ARBA00023110"/>
    </source>
</evidence>
<keyword evidence="5" id="KW-0143">Chaperone</keyword>
<proteinExistence type="inferred from homology"/>
<dbReference type="PROSITE" id="PS50198">
    <property type="entry name" value="PPIC_PPIASE_2"/>
    <property type="match status" value="2"/>
</dbReference>
<dbReference type="GO" id="GO:0042277">
    <property type="term" value="F:peptide binding"/>
    <property type="evidence" value="ECO:0007669"/>
    <property type="project" value="InterPro"/>
</dbReference>
<dbReference type="HAMAP" id="MF_01183">
    <property type="entry name" value="Chaperone_SurA"/>
    <property type="match status" value="1"/>
</dbReference>
<evidence type="ECO:0000256" key="3">
    <source>
        <dbReference type="ARBA" id="ARBA00022764"/>
    </source>
</evidence>
<dbReference type="GO" id="GO:0051082">
    <property type="term" value="F:unfolded protein binding"/>
    <property type="evidence" value="ECO:0007669"/>
    <property type="project" value="InterPro"/>
</dbReference>
<dbReference type="GO" id="GO:0003755">
    <property type="term" value="F:peptidyl-prolyl cis-trans isomerase activity"/>
    <property type="evidence" value="ECO:0007669"/>
    <property type="project" value="UniProtKB-KW"/>
</dbReference>
<dbReference type="InterPro" id="IPR046357">
    <property type="entry name" value="PPIase_dom_sf"/>
</dbReference>
<dbReference type="Pfam" id="PF13616">
    <property type="entry name" value="Rotamase_3"/>
    <property type="match status" value="1"/>
</dbReference>